<keyword evidence="3" id="KW-1185">Reference proteome</keyword>
<dbReference type="Proteomes" id="UP000269221">
    <property type="component" value="Unassembled WGS sequence"/>
</dbReference>
<feature type="compositionally biased region" description="Basic and acidic residues" evidence="1">
    <location>
        <begin position="10"/>
        <end position="21"/>
    </location>
</feature>
<evidence type="ECO:0000256" key="1">
    <source>
        <dbReference type="SAM" id="MobiDB-lite"/>
    </source>
</evidence>
<dbReference type="AlphaFoldDB" id="A0A3M0JTD8"/>
<evidence type="ECO:0000313" key="2">
    <source>
        <dbReference type="EMBL" id="RMC02384.1"/>
    </source>
</evidence>
<reference evidence="2 3" key="1">
    <citation type="submission" date="2018-07" db="EMBL/GenBank/DDBJ databases">
        <title>A high quality draft genome assembly of the barn swallow (H. rustica rustica).</title>
        <authorList>
            <person name="Formenti G."/>
            <person name="Chiara M."/>
            <person name="Poveda L."/>
            <person name="Francoijs K.-J."/>
            <person name="Bonisoli-Alquati A."/>
            <person name="Canova L."/>
            <person name="Gianfranceschi L."/>
            <person name="Horner D.S."/>
            <person name="Saino N."/>
        </authorList>
    </citation>
    <scope>NUCLEOTIDE SEQUENCE [LARGE SCALE GENOMIC DNA]</scope>
    <source>
        <strain evidence="2">Chelidonia</strain>
        <tissue evidence="2">Blood</tissue>
    </source>
</reference>
<feature type="region of interest" description="Disordered" evidence="1">
    <location>
        <begin position="1"/>
        <end position="21"/>
    </location>
</feature>
<accession>A0A3M0JTD8</accession>
<feature type="region of interest" description="Disordered" evidence="1">
    <location>
        <begin position="126"/>
        <end position="152"/>
    </location>
</feature>
<gene>
    <name evidence="2" type="ORF">DUI87_21554</name>
</gene>
<proteinExistence type="predicted"/>
<comment type="caution">
    <text evidence="2">The sequence shown here is derived from an EMBL/GenBank/DDBJ whole genome shotgun (WGS) entry which is preliminary data.</text>
</comment>
<evidence type="ECO:0000313" key="3">
    <source>
        <dbReference type="Proteomes" id="UP000269221"/>
    </source>
</evidence>
<organism evidence="2 3">
    <name type="scientific">Hirundo rustica rustica</name>
    <dbReference type="NCBI Taxonomy" id="333673"/>
    <lineage>
        <taxon>Eukaryota</taxon>
        <taxon>Metazoa</taxon>
        <taxon>Chordata</taxon>
        <taxon>Craniata</taxon>
        <taxon>Vertebrata</taxon>
        <taxon>Euteleostomi</taxon>
        <taxon>Archelosauria</taxon>
        <taxon>Archosauria</taxon>
        <taxon>Dinosauria</taxon>
        <taxon>Saurischia</taxon>
        <taxon>Theropoda</taxon>
        <taxon>Coelurosauria</taxon>
        <taxon>Aves</taxon>
        <taxon>Neognathae</taxon>
        <taxon>Neoaves</taxon>
        <taxon>Telluraves</taxon>
        <taxon>Australaves</taxon>
        <taxon>Passeriformes</taxon>
        <taxon>Sylvioidea</taxon>
        <taxon>Hirundinidae</taxon>
        <taxon>Hirundo</taxon>
    </lineage>
</organism>
<protein>
    <submittedName>
        <fullName evidence="2">Uncharacterized protein</fullName>
    </submittedName>
</protein>
<sequence length="152" mass="17138">MKLPSPNPSLKERKEKDRVDVEKTQHEVLPLLLLKLEPDMQIKETLEFWDPFRTKDSQNRKPEENPELKVVPLDWRRVICQSPNPPSSGVFLSSRGLPLELESSSKGIEWSSLEFPLWQGDLSIPHSSSSPGACLLSQGPPLELESSTKGVK</sequence>
<name>A0A3M0JTD8_HIRRU</name>
<dbReference type="EMBL" id="QRBI01000134">
    <property type="protein sequence ID" value="RMC02384.1"/>
    <property type="molecule type" value="Genomic_DNA"/>
</dbReference>